<dbReference type="Gene3D" id="3.10.440.10">
    <property type="match status" value="1"/>
</dbReference>
<dbReference type="RefSeq" id="WP_009074593.1">
    <property type="nucleotide sequence ID" value="NZ_JH597770.1"/>
</dbReference>
<name>H2C840_9CREN</name>
<keyword evidence="3" id="KW-0687">Ribonucleoprotein</keyword>
<dbReference type="GO" id="GO:0003735">
    <property type="term" value="F:structural constituent of ribosome"/>
    <property type="evidence" value="ECO:0007669"/>
    <property type="project" value="InterPro"/>
</dbReference>
<reference evidence="6 7" key="1">
    <citation type="submission" date="2012-01" db="EMBL/GenBank/DDBJ databases">
        <title>Improved High-Quality Draft sequence of Metallosphaera yellowstonensis MK1.</title>
        <authorList>
            <consortium name="US DOE Joint Genome Institute"/>
            <person name="Lucas S."/>
            <person name="Han J."/>
            <person name="Cheng J.-F."/>
            <person name="Goodwin L."/>
            <person name="Pitluck S."/>
            <person name="Peters L."/>
            <person name="Teshima H."/>
            <person name="Detter J.C."/>
            <person name="Han C."/>
            <person name="Tapia R."/>
            <person name="Land M."/>
            <person name="Hauser L."/>
            <person name="Kyrpides N."/>
            <person name="Kozubal M."/>
            <person name="Macur R.E."/>
            <person name="Jay Z."/>
            <person name="Inskeep W."/>
            <person name="Woyke T."/>
        </authorList>
    </citation>
    <scope>NUCLEOTIDE SEQUENCE [LARGE SCALE GENOMIC DNA]</scope>
    <source>
        <strain evidence="6 7">MK1</strain>
    </source>
</reference>
<dbReference type="InterPro" id="IPR000054">
    <property type="entry name" value="Ribosomal_eL31"/>
</dbReference>
<dbReference type="eggNOG" id="arCOG04473">
    <property type="taxonomic scope" value="Archaea"/>
</dbReference>
<comment type="similarity">
    <text evidence="1">Belongs to the eukaryotic ribosomal protein eL31 family.</text>
</comment>
<dbReference type="GO" id="GO:0006412">
    <property type="term" value="P:translation"/>
    <property type="evidence" value="ECO:0007669"/>
    <property type="project" value="InterPro"/>
</dbReference>
<dbReference type="SUPFAM" id="SSF54575">
    <property type="entry name" value="Ribosomal protein L31e"/>
    <property type="match status" value="1"/>
</dbReference>
<dbReference type="AlphaFoldDB" id="H2C840"/>
<dbReference type="NCBIfam" id="NF002258">
    <property type="entry name" value="PRK01192.1-1"/>
    <property type="match status" value="1"/>
</dbReference>
<dbReference type="SMART" id="SM01380">
    <property type="entry name" value="Ribosomal_L31e"/>
    <property type="match status" value="1"/>
</dbReference>
<proteinExistence type="inferred from homology"/>
<dbReference type="HOGENOM" id="CLU_2461923_0_0_2"/>
<dbReference type="STRING" id="671065.MetMK1DRAFT_00027430"/>
<keyword evidence="7" id="KW-1185">Reference proteome</keyword>
<keyword evidence="2 6" id="KW-0689">Ribosomal protein</keyword>
<evidence type="ECO:0000256" key="4">
    <source>
        <dbReference type="ARBA" id="ARBA00035230"/>
    </source>
</evidence>
<dbReference type="OrthoDB" id="36822at2157"/>
<dbReference type="GO" id="GO:1990904">
    <property type="term" value="C:ribonucleoprotein complex"/>
    <property type="evidence" value="ECO:0007669"/>
    <property type="project" value="UniProtKB-KW"/>
</dbReference>
<organism evidence="6 7">
    <name type="scientific">Metallosphaera yellowstonensis MK1</name>
    <dbReference type="NCBI Taxonomy" id="671065"/>
    <lineage>
        <taxon>Archaea</taxon>
        <taxon>Thermoproteota</taxon>
        <taxon>Thermoprotei</taxon>
        <taxon>Sulfolobales</taxon>
        <taxon>Sulfolobaceae</taxon>
        <taxon>Metallosphaera</taxon>
    </lineage>
</organism>
<evidence type="ECO:0000256" key="2">
    <source>
        <dbReference type="ARBA" id="ARBA00022980"/>
    </source>
</evidence>
<evidence type="ECO:0000256" key="5">
    <source>
        <dbReference type="ARBA" id="ARBA00035378"/>
    </source>
</evidence>
<dbReference type="GO" id="GO:0005840">
    <property type="term" value="C:ribosome"/>
    <property type="evidence" value="ECO:0007669"/>
    <property type="project" value="UniProtKB-KW"/>
</dbReference>
<dbReference type="Proteomes" id="UP000003980">
    <property type="component" value="Unassembled WGS sequence"/>
</dbReference>
<evidence type="ECO:0000256" key="1">
    <source>
        <dbReference type="ARBA" id="ARBA00010808"/>
    </source>
</evidence>
<evidence type="ECO:0000256" key="3">
    <source>
        <dbReference type="ARBA" id="ARBA00023274"/>
    </source>
</evidence>
<evidence type="ECO:0000313" key="7">
    <source>
        <dbReference type="Proteomes" id="UP000003980"/>
    </source>
</evidence>
<dbReference type="EMBL" id="JH597770">
    <property type="protein sequence ID" value="EHP68316.1"/>
    <property type="molecule type" value="Genomic_DNA"/>
</dbReference>
<sequence>MKEKDNFEMIINLRPAHEAKMPRKFKKAVNYIREVVTRHFGAEKVVLDQFLVSYLSVNSRSKIKRKVRVVVTKIGEKTFLVKLAVKPE</sequence>
<dbReference type="InterPro" id="IPR023621">
    <property type="entry name" value="Ribosomal_eL31_dom_sf"/>
</dbReference>
<gene>
    <name evidence="6" type="ORF">MetMK1DRAFT_00027430</name>
</gene>
<evidence type="ECO:0000313" key="6">
    <source>
        <dbReference type="EMBL" id="EHP68316.1"/>
    </source>
</evidence>
<accession>H2C840</accession>
<protein>
    <recommendedName>
        <fullName evidence="4">Large ribosomal subunit protein eL31</fullName>
    </recommendedName>
    <alternativeName>
        <fullName evidence="5">50S ribosomal protein L31e</fullName>
    </alternativeName>
</protein>